<dbReference type="CDD" id="cd00111">
    <property type="entry name" value="Trefoil"/>
    <property type="match status" value="1"/>
</dbReference>
<evidence type="ECO:0008006" key="20">
    <source>
        <dbReference type="Google" id="ProtNLM"/>
    </source>
</evidence>
<evidence type="ECO:0000313" key="18">
    <source>
        <dbReference type="EMBL" id="KPP73481.1"/>
    </source>
</evidence>
<protein>
    <recommendedName>
        <fullName evidence="20">Zona pellucida sperm-binding protein 4-like</fullName>
    </recommendedName>
</protein>
<dbReference type="Gene3D" id="2.60.40.3210">
    <property type="entry name" value="Zona pellucida, ZP-N domain"/>
    <property type="match status" value="1"/>
</dbReference>
<dbReference type="GO" id="GO:0005886">
    <property type="term" value="C:plasma membrane"/>
    <property type="evidence" value="ECO:0007669"/>
    <property type="project" value="UniProtKB-SubCell"/>
</dbReference>
<dbReference type="GO" id="GO:0032190">
    <property type="term" value="F:acrosin binding"/>
    <property type="evidence" value="ECO:0007669"/>
    <property type="project" value="TreeGrafter"/>
</dbReference>
<name>A0A0N8K0Z1_SCLFO</name>
<sequence length="1031" mass="113881">MVGITFCTFRPCRGADTNDLSDAPGKGAVGVEGWLADTSSRLGTFWKWRQLEKTRESAGAADLARDWLETSSRARPHTDTSSRYNAAPTPEYLSEGLRRDRDKRGTAGGPQPHIPREWEDMRPVVECGSNVMTVTARGRGNTHLLIARENGPPISFFELPSNCGYSVKITWQDLVLKAPYDGCHVLKENDNYILPLLWWGTPVKVACPVKSALPRSHVSVSCLPLGMSLKIKGQQVEANKLWIKLNGKWVPSMSAQCVYRIEASPGEVVLYLPYSLCDLPLKDGVHTVSVLWNGSEQIISCTATTNTQFPQYFAFNYQPPHPSTPAPTAHSTQSLEFSYFYPMRPIPDPVAKHPGLTPRQTSSLPAPLPLGAYPVDIPHLPSKHHYFPMMHMFYPHLLMSILASPHYHHMLPMFYPYFHPPAVPPSASAASPPVPTTAKPLAVLGYIPPTPTTEPSTTLGYRPYIPKVCRPTSPHGLHGDYVQYPQQVPASYPDCTGHSFPSQSLSTPIPNRPQTEVMPSLTCLTNIMTVKLPSAHPDSLRVMGPNNNWVPISTVPPSCAYKLISGTRGVILSTPLPACHTRNLPSVRSFLLMFWDAILGRYRTLELRCPTPSPLNVPSVPTHPPIQTPIEPSPLKPPPFLSPTVFCSANNMRVELPPGPIWSISIKDVSGGAVRVKDAPKQCGYNVNKGKGGINILVLPFNSCHMTLQGNEYRIHLRFQTQDGQEEESVLSCPVHSLITKQECSFPIEKRIPCGPESCSRKECDSLGCCFSSSSGTCFYPMDECTVDHHFVFSVPASIMDPPLNPASLFVASNNSCTPQKVTPNFALFKIPLVGCGAHRYEIGQTVVYMLEILNIVRSITLGYGTITRDSPLRLLVECRFVPGSRVTVGYLVKTPSLGPSIQAHGTFGVQLRIATDEHYTSFYPQYHRPLRLLLGKPLHLEVRLLNPPDPNLVLLVHYCLAYPRSAQATWVLIYDGCPNRLDLAPKQPLPPPAPVPSQTKRFTITTFQFLAPDGHTQLDEEVNYLGLLKS</sequence>
<comment type="subcellular location">
    <subcellularLocation>
        <location evidence="1">Cell membrane</location>
        <topology evidence="1">Single-pass type I membrane protein</topology>
    </subcellularLocation>
    <subcellularLocation>
        <location evidence="13">Zona pellucida</location>
    </subcellularLocation>
</comment>
<feature type="compositionally biased region" description="Polar residues" evidence="15">
    <location>
        <begin position="69"/>
        <end position="84"/>
    </location>
</feature>
<keyword evidence="4" id="KW-0964">Secreted</keyword>
<dbReference type="InterPro" id="IPR044913">
    <property type="entry name" value="P_trefoil_dom_sf"/>
</dbReference>
<keyword evidence="11" id="KW-0325">Glycoprotein</keyword>
<feature type="non-terminal residue" evidence="18">
    <location>
        <position position="1031"/>
    </location>
</feature>
<keyword evidence="7" id="KW-0812">Transmembrane</keyword>
<evidence type="ECO:0000256" key="10">
    <source>
        <dbReference type="ARBA" id="ARBA00023157"/>
    </source>
</evidence>
<gene>
    <name evidence="18" type="ORF">Z043_107427</name>
</gene>
<dbReference type="AlphaFoldDB" id="A0A0N8K0Z1"/>
<dbReference type="InterPro" id="IPR017957">
    <property type="entry name" value="P_trefoil_CS"/>
</dbReference>
<feature type="disulfide bond" evidence="14">
    <location>
        <begin position="744"/>
        <end position="770"/>
    </location>
</feature>
<evidence type="ECO:0000256" key="7">
    <source>
        <dbReference type="ARBA" id="ARBA00022692"/>
    </source>
</evidence>
<dbReference type="GO" id="GO:0060468">
    <property type="term" value="P:prevention of polyspermy"/>
    <property type="evidence" value="ECO:0007669"/>
    <property type="project" value="TreeGrafter"/>
</dbReference>
<evidence type="ECO:0000256" key="8">
    <source>
        <dbReference type="ARBA" id="ARBA00022989"/>
    </source>
</evidence>
<keyword evidence="8" id="KW-1133">Transmembrane helix</keyword>
<dbReference type="PROSITE" id="PS00025">
    <property type="entry name" value="P_TREFOIL_1"/>
    <property type="match status" value="1"/>
</dbReference>
<evidence type="ECO:0000256" key="13">
    <source>
        <dbReference type="ARBA" id="ARBA00024183"/>
    </source>
</evidence>
<dbReference type="SMART" id="SM00241">
    <property type="entry name" value="ZP"/>
    <property type="match status" value="1"/>
</dbReference>
<proteinExistence type="inferred from homology"/>
<evidence type="ECO:0000256" key="2">
    <source>
        <dbReference type="ARBA" id="ARBA00010863"/>
    </source>
</evidence>
<dbReference type="Pfam" id="PF00100">
    <property type="entry name" value="Zona_pellucida"/>
    <property type="match status" value="1"/>
</dbReference>
<dbReference type="PROSITE" id="PS51448">
    <property type="entry name" value="P_TREFOIL_2"/>
    <property type="match status" value="1"/>
</dbReference>
<dbReference type="GO" id="GO:0035805">
    <property type="term" value="C:egg coat"/>
    <property type="evidence" value="ECO:0007669"/>
    <property type="project" value="UniProtKB-SubCell"/>
</dbReference>
<keyword evidence="5" id="KW-0272">Extracellular matrix</keyword>
<dbReference type="SUPFAM" id="SSF57492">
    <property type="entry name" value="Trefoil"/>
    <property type="match status" value="1"/>
</dbReference>
<reference evidence="18 19" key="1">
    <citation type="submission" date="2015-08" db="EMBL/GenBank/DDBJ databases">
        <title>The genome of the Asian arowana (Scleropages formosus).</title>
        <authorList>
            <person name="Tan M.H."/>
            <person name="Gan H.M."/>
            <person name="Croft L.J."/>
            <person name="Austin C.M."/>
        </authorList>
    </citation>
    <scope>NUCLEOTIDE SEQUENCE [LARGE SCALE GENOMIC DNA]</scope>
    <source>
        <strain evidence="18">Aro1</strain>
    </source>
</reference>
<dbReference type="STRING" id="113540.ENSSFOP00015016329"/>
<dbReference type="InterPro" id="IPR051148">
    <property type="entry name" value="Zona_Pellucida_Domain_gp"/>
</dbReference>
<evidence type="ECO:0000256" key="12">
    <source>
        <dbReference type="ARBA" id="ARBA00023279"/>
    </source>
</evidence>
<dbReference type="GO" id="GO:0007339">
    <property type="term" value="P:binding of sperm to zona pellucida"/>
    <property type="evidence" value="ECO:0007669"/>
    <property type="project" value="TreeGrafter"/>
</dbReference>
<evidence type="ECO:0000256" key="5">
    <source>
        <dbReference type="ARBA" id="ARBA00022530"/>
    </source>
</evidence>
<feature type="domain" description="P-type" evidence="17">
    <location>
        <begin position="742"/>
        <end position="782"/>
    </location>
</feature>
<evidence type="ECO:0000313" key="19">
    <source>
        <dbReference type="Proteomes" id="UP000034805"/>
    </source>
</evidence>
<evidence type="ECO:0000256" key="15">
    <source>
        <dbReference type="SAM" id="MobiDB-lite"/>
    </source>
</evidence>
<dbReference type="InterPro" id="IPR000519">
    <property type="entry name" value="P_trefoil_dom"/>
</dbReference>
<dbReference type="EMBL" id="JARO02002121">
    <property type="protein sequence ID" value="KPP73481.1"/>
    <property type="molecule type" value="Genomic_DNA"/>
</dbReference>
<evidence type="ECO:0000256" key="11">
    <source>
        <dbReference type="ARBA" id="ARBA00023180"/>
    </source>
</evidence>
<dbReference type="PANTHER" id="PTHR23343">
    <property type="entry name" value="ZONA PELLUCIDA SPERM-BINDING PROTEIN"/>
    <property type="match status" value="1"/>
</dbReference>
<keyword evidence="3" id="KW-1003">Cell membrane</keyword>
<dbReference type="SMART" id="SM00018">
    <property type="entry name" value="PD"/>
    <property type="match status" value="1"/>
</dbReference>
<feature type="compositionally biased region" description="Basic and acidic residues" evidence="15">
    <location>
        <begin position="96"/>
        <end position="105"/>
    </location>
</feature>
<dbReference type="GO" id="GO:0035804">
    <property type="term" value="F:structural constituent of egg coat"/>
    <property type="evidence" value="ECO:0007669"/>
    <property type="project" value="TreeGrafter"/>
</dbReference>
<comment type="caution">
    <text evidence="14">Lacks conserved residue(s) required for the propagation of feature annotation.</text>
</comment>
<feature type="domain" description="ZP" evidence="16">
    <location>
        <begin position="784"/>
        <end position="1031"/>
    </location>
</feature>
<keyword evidence="6" id="KW-0165">Cleavage on pair of basic residues</keyword>
<feature type="region of interest" description="Disordered" evidence="15">
    <location>
        <begin position="69"/>
        <end position="116"/>
    </location>
</feature>
<evidence type="ECO:0000256" key="4">
    <source>
        <dbReference type="ARBA" id="ARBA00022525"/>
    </source>
</evidence>
<dbReference type="Pfam" id="PF23344">
    <property type="entry name" value="ZP-N"/>
    <property type="match status" value="1"/>
</dbReference>
<evidence type="ECO:0000259" key="16">
    <source>
        <dbReference type="PROSITE" id="PS51034"/>
    </source>
</evidence>
<dbReference type="Pfam" id="PF00088">
    <property type="entry name" value="Trefoil"/>
    <property type="match status" value="1"/>
</dbReference>
<evidence type="ECO:0000256" key="14">
    <source>
        <dbReference type="PROSITE-ProRule" id="PRU00779"/>
    </source>
</evidence>
<dbReference type="InterPro" id="IPR042235">
    <property type="entry name" value="ZP-C_dom"/>
</dbReference>
<feature type="disulfide bond" evidence="14">
    <location>
        <begin position="754"/>
        <end position="769"/>
    </location>
</feature>
<dbReference type="InterPro" id="IPR055355">
    <property type="entry name" value="ZP-C"/>
</dbReference>
<keyword evidence="9" id="KW-0472">Membrane</keyword>
<dbReference type="InterPro" id="IPR001507">
    <property type="entry name" value="ZP_dom"/>
</dbReference>
<evidence type="ECO:0000259" key="17">
    <source>
        <dbReference type="PROSITE" id="PS51448"/>
    </source>
</evidence>
<dbReference type="Gene3D" id="4.10.110.10">
    <property type="entry name" value="Spasmolytic Protein, domain 1"/>
    <property type="match status" value="1"/>
</dbReference>
<dbReference type="Gene3D" id="2.60.40.4100">
    <property type="entry name" value="Zona pellucida, ZP-C domain"/>
    <property type="match status" value="1"/>
</dbReference>
<dbReference type="PANTHER" id="PTHR23343:SF117">
    <property type="entry name" value="ZONA PELLUCIDA SPERM-BINDING PROTEIN 4-LIKE ISOFORM X1"/>
    <property type="match status" value="1"/>
</dbReference>
<dbReference type="PROSITE" id="PS51034">
    <property type="entry name" value="ZP_2"/>
    <property type="match status" value="1"/>
</dbReference>
<keyword evidence="10 14" id="KW-1015">Disulfide bond</keyword>
<evidence type="ECO:0000256" key="9">
    <source>
        <dbReference type="ARBA" id="ARBA00023136"/>
    </source>
</evidence>
<comment type="similarity">
    <text evidence="2">Belongs to the ZP domain family. ZPB subfamily.</text>
</comment>
<keyword evidence="12" id="KW-0278">Fertilization</keyword>
<comment type="caution">
    <text evidence="18">The sequence shown here is derived from an EMBL/GenBank/DDBJ whole genome shotgun (WGS) entry which is preliminary data.</text>
</comment>
<evidence type="ECO:0000256" key="1">
    <source>
        <dbReference type="ARBA" id="ARBA00004251"/>
    </source>
</evidence>
<organism evidence="18 19">
    <name type="scientific">Scleropages formosus</name>
    <name type="common">Asian bonytongue</name>
    <name type="synonym">Osteoglossum formosum</name>
    <dbReference type="NCBI Taxonomy" id="113540"/>
    <lineage>
        <taxon>Eukaryota</taxon>
        <taxon>Metazoa</taxon>
        <taxon>Chordata</taxon>
        <taxon>Craniata</taxon>
        <taxon>Vertebrata</taxon>
        <taxon>Euteleostomi</taxon>
        <taxon>Actinopterygii</taxon>
        <taxon>Neopterygii</taxon>
        <taxon>Teleostei</taxon>
        <taxon>Osteoglossocephala</taxon>
        <taxon>Osteoglossomorpha</taxon>
        <taxon>Osteoglossiformes</taxon>
        <taxon>Osteoglossidae</taxon>
        <taxon>Scleropages</taxon>
    </lineage>
</organism>
<dbReference type="Proteomes" id="UP000034805">
    <property type="component" value="Unassembled WGS sequence"/>
</dbReference>
<accession>A0A0N8K0Z1</accession>
<dbReference type="InterPro" id="IPR055356">
    <property type="entry name" value="ZP-N"/>
</dbReference>
<evidence type="ECO:0000256" key="6">
    <source>
        <dbReference type="ARBA" id="ARBA00022685"/>
    </source>
</evidence>
<evidence type="ECO:0000256" key="3">
    <source>
        <dbReference type="ARBA" id="ARBA00022475"/>
    </source>
</evidence>